<dbReference type="STRING" id="983506.L8WVR0"/>
<feature type="domain" description="Inhibitor I9" evidence="1">
    <location>
        <begin position="400"/>
        <end position="447"/>
    </location>
</feature>
<dbReference type="HOGENOM" id="CLU_259941_0_0_1"/>
<dbReference type="Pfam" id="PF05922">
    <property type="entry name" value="Inhibitor_I9"/>
    <property type="match status" value="1"/>
</dbReference>
<dbReference type="InterPro" id="IPR011041">
    <property type="entry name" value="Quinoprot_gluc/sorb_DH_b-prop"/>
</dbReference>
<gene>
    <name evidence="3" type="ORF">AG1IA_05120</name>
</gene>
<dbReference type="GO" id="GO:0006508">
    <property type="term" value="P:proteolysis"/>
    <property type="evidence" value="ECO:0007669"/>
    <property type="project" value="InterPro"/>
</dbReference>
<dbReference type="InterPro" id="IPR011042">
    <property type="entry name" value="6-blade_b-propeller_TolB-like"/>
</dbReference>
<dbReference type="InterPro" id="IPR010259">
    <property type="entry name" value="S8pro/Inhibitor_I9"/>
</dbReference>
<dbReference type="InterPro" id="IPR054539">
    <property type="entry name" value="Beta-prop_PDH"/>
</dbReference>
<reference evidence="3 4" key="1">
    <citation type="journal article" date="2013" name="Nat. Commun.">
        <title>The evolution and pathogenic mechanisms of the rice sheath blight pathogen.</title>
        <authorList>
            <person name="Zheng A."/>
            <person name="Lin R."/>
            <person name="Xu L."/>
            <person name="Qin P."/>
            <person name="Tang C."/>
            <person name="Ai P."/>
            <person name="Zhang D."/>
            <person name="Liu Y."/>
            <person name="Sun Z."/>
            <person name="Feng H."/>
            <person name="Wang Y."/>
            <person name="Chen Y."/>
            <person name="Liang X."/>
            <person name="Fu R."/>
            <person name="Li Q."/>
            <person name="Zhang J."/>
            <person name="Yu X."/>
            <person name="Xie Z."/>
            <person name="Ding L."/>
            <person name="Guan P."/>
            <person name="Tang J."/>
            <person name="Liang Y."/>
            <person name="Wang S."/>
            <person name="Deng Q."/>
            <person name="Li S."/>
            <person name="Zhu J."/>
            <person name="Wang L."/>
            <person name="Liu H."/>
            <person name="Li P."/>
        </authorList>
    </citation>
    <scope>NUCLEOTIDE SEQUENCE [LARGE SCALE GENOMIC DNA]</scope>
    <source>
        <strain evidence="4">AG-1 IA</strain>
    </source>
</reference>
<dbReference type="OrthoDB" id="507128at2759"/>
<evidence type="ECO:0000313" key="4">
    <source>
        <dbReference type="Proteomes" id="UP000011668"/>
    </source>
</evidence>
<dbReference type="InterPro" id="IPR037045">
    <property type="entry name" value="S8pro/Inhibitor_I9_sf"/>
</dbReference>
<accession>L8WVR0</accession>
<dbReference type="Gene3D" id="3.30.70.80">
    <property type="entry name" value="Peptidase S8 propeptide/proteinase inhibitor I9"/>
    <property type="match status" value="1"/>
</dbReference>
<name>L8WVR0_THACA</name>
<dbReference type="SUPFAM" id="SSF54897">
    <property type="entry name" value="Protease propeptides/inhibitors"/>
    <property type="match status" value="1"/>
</dbReference>
<comment type="caution">
    <text evidence="3">The sequence shown here is derived from an EMBL/GenBank/DDBJ whole genome shotgun (WGS) entry which is preliminary data.</text>
</comment>
<evidence type="ECO:0000259" key="2">
    <source>
        <dbReference type="Pfam" id="PF22807"/>
    </source>
</evidence>
<dbReference type="GO" id="GO:0004252">
    <property type="term" value="F:serine-type endopeptidase activity"/>
    <property type="evidence" value="ECO:0007669"/>
    <property type="project" value="InterPro"/>
</dbReference>
<organism evidence="3 4">
    <name type="scientific">Thanatephorus cucumeris (strain AG1-IA)</name>
    <name type="common">Rice sheath blight fungus</name>
    <name type="synonym">Rhizoctonia solani</name>
    <dbReference type="NCBI Taxonomy" id="983506"/>
    <lineage>
        <taxon>Eukaryota</taxon>
        <taxon>Fungi</taxon>
        <taxon>Dikarya</taxon>
        <taxon>Basidiomycota</taxon>
        <taxon>Agaricomycotina</taxon>
        <taxon>Agaricomycetes</taxon>
        <taxon>Cantharellales</taxon>
        <taxon>Ceratobasidiaceae</taxon>
        <taxon>Rhizoctonia</taxon>
        <taxon>Rhizoctonia solani AG-1</taxon>
    </lineage>
</organism>
<evidence type="ECO:0000313" key="3">
    <source>
        <dbReference type="EMBL" id="ELU40848.1"/>
    </source>
</evidence>
<dbReference type="SUPFAM" id="SSF52743">
    <property type="entry name" value="Subtilisin-like"/>
    <property type="match status" value="1"/>
</dbReference>
<proteinExistence type="predicted"/>
<dbReference type="Proteomes" id="UP000011668">
    <property type="component" value="Unassembled WGS sequence"/>
</dbReference>
<dbReference type="Pfam" id="PF22807">
    <property type="entry name" value="TrAA12"/>
    <property type="match status" value="1"/>
</dbReference>
<feature type="domain" description="Pyrroloquinoline quinone-dependent pyranose dehydrogenase beta-propeller" evidence="2">
    <location>
        <begin position="744"/>
        <end position="1176"/>
    </location>
</feature>
<keyword evidence="4" id="KW-1185">Reference proteome</keyword>
<dbReference type="Gene3D" id="2.120.10.30">
    <property type="entry name" value="TolB, C-terminal domain"/>
    <property type="match status" value="1"/>
</dbReference>
<sequence length="1320" mass="143247">MLTEGSTSEDGGLLWMEDGVQQYHETLLSLYDRCFVGTQKTLISKFQRRTVLQLSCVVNLDIESVMQLNDRIYRDIVDELVTPRSFAFRSAQVIGCIISLVALTYYEGQPLEGTLPEAWLRDERAREHTGFLVLQSGYEPKHCICGETGKARWDLINSESKDGRKIEHQYMWEPLGGARNTTGELLSDKLLRYQLLAGKPPPTRLTLEDLKSPICQFLQANAYGSSSGPLERSAGPSHQILMDYLCASRIALEHIGDRSPDLKHPKKLVIESNNGFGRVENPGIMRGIGQNLFSMNYPVGLLRFAAIFPLGNRAYIIMKLYHDMVGTIERALLSYLGIKITRSCHTVNKHPTFVMLSRPLILLLSVVCSGVLATPTAIKIPILKHAGKSEASKSAHLSHLPKSGLDISYTYDQVFHGYAARLDSNILEYIQQSNDVAAIFEDGIITTDIAQPILKSDNTGPLSRSNPNLENIRRANPADVDVYDIGTVHVAHKYEYRNANDFGLLAALSDAGSGTISDLVAAINWVISAVATSGRPSLIMLSAVVSANSALDTAAVSAINSGIHFIVPVPLSSLDPVNNSPARVPAVITVGIEGRQYSLITDVCSKGTAVTCPSIEGPTATRMLSGSAIAMARVAGIVAAVIGTYGNSSPASIAAQLRAHVVLRRSDKRRQDQWCQVITSVHNVISRNSHIKPDFRSTHRCLAYLSTMLGALGSVILTVGLVSAAPTSPGECKPLSSLSFAHRPNVTSGLSTRVIFNGLKRPRGLRIDSLSNLLVVDRGVGVVALSYRNDSTCVGWEKRTVVNNENLNHGIEIGPSGGGSNQYLYASTSDNVLQWEYDPSSVAVVGNPVTIASNMSNSGESYAIRRVRSGVNYIIVTRGSESNLDEGAAEISSGRSQIRRFALNSSLPSGAGWAWEQGELLGWGLRNAVGIALSPDGEDLWEVENSSDNVFWRGVDVHQENPAEELNRIPLDNISTIPDAQKFYGYPWCYTAWDSSALTASSFTFQTGSQFSIRNPPETPDDAWCSVDQNNIKPVLSMQSHSAPLDIVFYNAPSQGSEGYDNARLYAVNTEWNGDAFVSFHGSWNRDPPTGKSIGIVSRLNMLKFLLGYKVVRIPWNNGAPVASADSRNGYETVVGAPDLSQCPNGCIRPVGVAFDRLGRLFVSSDTTGEIFIVENSNAPDGESDSSSLANRVNLAGLVMGVIGKRAPGGEALKELTPVVNRGDHHHGVVDGEGNGFVAVDDLPGHRDDLGSREMPIADENVCIPCLDPDTYPRACLVADLCSFPAVRGSDPFSHCFDPCETFPYFWTYLFLALSPSLPS</sequence>
<dbReference type="EMBL" id="AFRT01001301">
    <property type="protein sequence ID" value="ELU40848.1"/>
    <property type="molecule type" value="Genomic_DNA"/>
</dbReference>
<evidence type="ECO:0000259" key="1">
    <source>
        <dbReference type="Pfam" id="PF05922"/>
    </source>
</evidence>
<dbReference type="Gene3D" id="3.40.50.200">
    <property type="entry name" value="Peptidase S8/S53 domain"/>
    <property type="match status" value="1"/>
</dbReference>
<protein>
    <submittedName>
        <fullName evidence="3">Peptidase inhibitor i9 domain-containing protein</fullName>
    </submittedName>
</protein>
<dbReference type="InterPro" id="IPR036852">
    <property type="entry name" value="Peptidase_S8/S53_dom_sf"/>
</dbReference>
<dbReference type="SUPFAM" id="SSF50952">
    <property type="entry name" value="Soluble quinoprotein glucose dehydrogenase"/>
    <property type="match status" value="1"/>
</dbReference>